<accession>A0AAJ6ZAU2</accession>
<dbReference type="AlphaFoldDB" id="A0AAJ6ZAU2"/>
<evidence type="ECO:0000256" key="3">
    <source>
        <dbReference type="ARBA" id="ARBA00022989"/>
    </source>
</evidence>
<keyword evidence="4 5" id="KW-0472">Membrane</keyword>
<feature type="transmembrane region" description="Helical" evidence="5">
    <location>
        <begin position="103"/>
        <end position="123"/>
    </location>
</feature>
<name>A0AAJ6ZAU2_PAPXU</name>
<evidence type="ECO:0000256" key="2">
    <source>
        <dbReference type="ARBA" id="ARBA00022692"/>
    </source>
</evidence>
<dbReference type="GO" id="GO:2001234">
    <property type="term" value="P:negative regulation of apoptotic signaling pathway"/>
    <property type="evidence" value="ECO:0007669"/>
    <property type="project" value="TreeGrafter"/>
</dbReference>
<dbReference type="GeneID" id="106118590"/>
<proteinExistence type="inferred from homology"/>
<dbReference type="InterPro" id="IPR006214">
    <property type="entry name" value="Bax_inhibitor_1-related"/>
</dbReference>
<gene>
    <name evidence="7" type="primary">LOC106118590</name>
</gene>
<feature type="transmembrane region" description="Helical" evidence="5">
    <location>
        <begin position="195"/>
        <end position="217"/>
    </location>
</feature>
<dbReference type="Proteomes" id="UP000694872">
    <property type="component" value="Unplaced"/>
</dbReference>
<dbReference type="GO" id="GO:0016020">
    <property type="term" value="C:membrane"/>
    <property type="evidence" value="ECO:0007669"/>
    <property type="project" value="UniProtKB-SubCell"/>
</dbReference>
<feature type="compositionally biased region" description="Basic and acidic residues" evidence="6">
    <location>
        <begin position="23"/>
        <end position="32"/>
    </location>
</feature>
<dbReference type="Pfam" id="PF01027">
    <property type="entry name" value="Bax1-I"/>
    <property type="match status" value="1"/>
</dbReference>
<dbReference type="PANTHER" id="PTHR23291:SF127">
    <property type="entry name" value="PROTEIN LIFEGUARD 1-LIKE"/>
    <property type="match status" value="1"/>
</dbReference>
<feature type="transmembrane region" description="Helical" evidence="5">
    <location>
        <begin position="223"/>
        <end position="247"/>
    </location>
</feature>
<keyword evidence="2 5" id="KW-0812">Transmembrane</keyword>
<feature type="transmembrane region" description="Helical" evidence="5">
    <location>
        <begin position="170"/>
        <end position="188"/>
    </location>
</feature>
<feature type="transmembrane region" description="Helical" evidence="5">
    <location>
        <begin position="293"/>
        <end position="316"/>
    </location>
</feature>
<dbReference type="PANTHER" id="PTHR23291">
    <property type="entry name" value="BAX INHIBITOR-RELATED"/>
    <property type="match status" value="1"/>
</dbReference>
<evidence type="ECO:0000313" key="7">
    <source>
        <dbReference type="RefSeq" id="XP_013168713.1"/>
    </source>
</evidence>
<evidence type="ECO:0000256" key="6">
    <source>
        <dbReference type="SAM" id="MobiDB-lite"/>
    </source>
</evidence>
<feature type="transmembrane region" description="Helical" evidence="5">
    <location>
        <begin position="254"/>
        <end position="273"/>
    </location>
</feature>
<protein>
    <submittedName>
        <fullName evidence="7">Protein lifeguard 3-like isoform X1</fullName>
    </submittedName>
</protein>
<dbReference type="GO" id="GO:0005794">
    <property type="term" value="C:Golgi apparatus"/>
    <property type="evidence" value="ECO:0007669"/>
    <property type="project" value="TreeGrafter"/>
</dbReference>
<dbReference type="KEGG" id="pxu:106118590"/>
<sequence length="319" mass="34873">MKAEETVVTIIEDDTSNKAGSDGNKDEDKYKVFNDSTQNGPQKDIEKTEIPLCEIPKEKSGKSKAFGDKVYVVAYNSVQPQRIQPGAGGIGPPLYYDPARNDFVRVVLILVLVMLLITAAVLAMVNSSDEWRDMFVSTGTMLPMLALLLLMGVNYAFICSACARYPPCNFVCLLLAVVAMTILAAFITSHYRTEIVLYATIATAAVVFVCVILAFTSFDFTAWILYVIVISVALSVIIMIVVLMMLITGQTMKPVVLALLILATLVQCVMLTIELQSVLGGRSVELSEYDYALGAFMIYTSIISIFLKIVQILGILDDG</sequence>
<organism evidence="7">
    <name type="scientific">Papilio xuthus</name>
    <name type="common">Asian swallowtail butterfly</name>
    <dbReference type="NCBI Taxonomy" id="66420"/>
    <lineage>
        <taxon>Eukaryota</taxon>
        <taxon>Metazoa</taxon>
        <taxon>Ecdysozoa</taxon>
        <taxon>Arthropoda</taxon>
        <taxon>Hexapoda</taxon>
        <taxon>Insecta</taxon>
        <taxon>Pterygota</taxon>
        <taxon>Neoptera</taxon>
        <taxon>Endopterygota</taxon>
        <taxon>Lepidoptera</taxon>
        <taxon>Glossata</taxon>
        <taxon>Ditrysia</taxon>
        <taxon>Papilionoidea</taxon>
        <taxon>Papilionidae</taxon>
        <taxon>Papilioninae</taxon>
        <taxon>Papilio</taxon>
    </lineage>
</organism>
<reference evidence="7" key="1">
    <citation type="submission" date="2025-08" db="UniProtKB">
        <authorList>
            <consortium name="RefSeq"/>
        </authorList>
    </citation>
    <scope>IDENTIFICATION</scope>
</reference>
<dbReference type="RefSeq" id="XP_013168713.1">
    <property type="nucleotide sequence ID" value="XM_013313259.1"/>
</dbReference>
<evidence type="ECO:0000256" key="1">
    <source>
        <dbReference type="ARBA" id="ARBA00004141"/>
    </source>
</evidence>
<feature type="transmembrane region" description="Helical" evidence="5">
    <location>
        <begin position="135"/>
        <end position="158"/>
    </location>
</feature>
<evidence type="ECO:0000256" key="5">
    <source>
        <dbReference type="RuleBase" id="RU004379"/>
    </source>
</evidence>
<keyword evidence="3 5" id="KW-1133">Transmembrane helix</keyword>
<evidence type="ECO:0000256" key="4">
    <source>
        <dbReference type="ARBA" id="ARBA00023136"/>
    </source>
</evidence>
<comment type="subcellular location">
    <subcellularLocation>
        <location evidence="1">Membrane</location>
        <topology evidence="1">Multi-pass membrane protein</topology>
    </subcellularLocation>
</comment>
<feature type="region of interest" description="Disordered" evidence="6">
    <location>
        <begin position="1"/>
        <end position="48"/>
    </location>
</feature>
<dbReference type="GO" id="GO:0005783">
    <property type="term" value="C:endoplasmic reticulum"/>
    <property type="evidence" value="ECO:0007669"/>
    <property type="project" value="TreeGrafter"/>
</dbReference>
<comment type="similarity">
    <text evidence="5">Belongs to the BI1 family.</text>
</comment>